<dbReference type="InterPro" id="IPR040401">
    <property type="entry name" value="CCDC162"/>
</dbReference>
<reference evidence="3" key="1">
    <citation type="submission" date="2005-09" db="EMBL/GenBank/DDBJ databases">
        <authorList>
            <person name="Mural R.J."/>
            <person name="Li P.W."/>
            <person name="Adams M.D."/>
            <person name="Amanatides P.G."/>
            <person name="Baden-Tillson H."/>
            <person name="Barnstead M."/>
            <person name="Chin S.H."/>
            <person name="Dew I."/>
            <person name="Evans C.A."/>
            <person name="Ferriera S."/>
            <person name="Flanigan M."/>
            <person name="Fosler C."/>
            <person name="Glodek A."/>
            <person name="Gu Z."/>
            <person name="Holt R.A."/>
            <person name="Jennings D."/>
            <person name="Kraft C.L."/>
            <person name="Lu F."/>
            <person name="Nguyen T."/>
            <person name="Nusskern D.R."/>
            <person name="Pfannkoch C.M."/>
            <person name="Sitter C."/>
            <person name="Sutton G.G."/>
            <person name="Venter J.C."/>
            <person name="Wang Z."/>
            <person name="Woodage T."/>
            <person name="Zheng X.H."/>
            <person name="Zhong F."/>
        </authorList>
    </citation>
    <scope>NUCLEOTIDE SEQUENCE [LARGE SCALE GENOMIC DNA]</scope>
    <source>
        <strain>BN</strain>
        <strain evidence="3">Sprague-Dawley</strain>
    </source>
</reference>
<dbReference type="Proteomes" id="UP000234681">
    <property type="component" value="Chromosome 20"/>
</dbReference>
<gene>
    <name evidence="2" type="ORF">rCG_58503</name>
</gene>
<feature type="region of interest" description="Disordered" evidence="1">
    <location>
        <begin position="61"/>
        <end position="81"/>
    </location>
</feature>
<proteinExistence type="predicted"/>
<accession>A6K710</accession>
<evidence type="ECO:0000313" key="2">
    <source>
        <dbReference type="EMBL" id="EDL99728.1"/>
    </source>
</evidence>
<evidence type="ECO:0000256" key="1">
    <source>
        <dbReference type="SAM" id="MobiDB-lite"/>
    </source>
</evidence>
<dbReference type="PANTHER" id="PTHR33331">
    <property type="entry name" value="COILED-COIL DOMAIN-CONTAINING PROTEIN 162"/>
    <property type="match status" value="1"/>
</dbReference>
<name>A6K710_RAT</name>
<dbReference type="PANTHER" id="PTHR33331:SF13">
    <property type="entry name" value="COILED-COIL DOMAIN CONTAINING 162"/>
    <property type="match status" value="1"/>
</dbReference>
<evidence type="ECO:0000313" key="3">
    <source>
        <dbReference type="Proteomes" id="UP000234681"/>
    </source>
</evidence>
<sequence length="81" mass="9197">MAEKESIHSKKECLRIKLMAEQEVALLHQQLLAARQALTKAQTDNRKLWWQNETQVPRAPEVASPSAVIRRNTVQPGIPLT</sequence>
<protein>
    <submittedName>
        <fullName evidence="2">RCG58503, isoform CRA_b</fullName>
    </submittedName>
</protein>
<dbReference type="AlphaFoldDB" id="A6K710"/>
<dbReference type="EMBL" id="CH474025">
    <property type="protein sequence ID" value="EDL99728.1"/>
    <property type="molecule type" value="Genomic_DNA"/>
</dbReference>
<organism evidence="2 3">
    <name type="scientific">Rattus norvegicus</name>
    <name type="common">Rat</name>
    <dbReference type="NCBI Taxonomy" id="10116"/>
    <lineage>
        <taxon>Eukaryota</taxon>
        <taxon>Metazoa</taxon>
        <taxon>Chordata</taxon>
        <taxon>Craniata</taxon>
        <taxon>Vertebrata</taxon>
        <taxon>Euteleostomi</taxon>
        <taxon>Mammalia</taxon>
        <taxon>Eutheria</taxon>
        <taxon>Euarchontoglires</taxon>
        <taxon>Glires</taxon>
        <taxon>Rodentia</taxon>
        <taxon>Myomorpha</taxon>
        <taxon>Muroidea</taxon>
        <taxon>Muridae</taxon>
        <taxon>Murinae</taxon>
        <taxon>Rattus</taxon>
    </lineage>
</organism>